<gene>
    <name evidence="1" type="ORF">R54839_PPFHFPJH_00328</name>
</gene>
<reference evidence="1 2" key="1">
    <citation type="submission" date="2023-10" db="EMBL/GenBank/DDBJ databases">
        <authorList>
            <person name="Botero Cardona J."/>
        </authorList>
    </citation>
    <scope>NUCLEOTIDE SEQUENCE [LARGE SCALE GENOMIC DNA]</scope>
    <source>
        <strain evidence="1 2">R-54839</strain>
    </source>
</reference>
<accession>A0ABN9YMK0</accession>
<comment type="caution">
    <text evidence="1">The sequence shown here is derived from an EMBL/GenBank/DDBJ whole genome shotgun (WGS) entry which is preliminary data.</text>
</comment>
<dbReference type="Proteomes" id="UP001314261">
    <property type="component" value="Unassembled WGS sequence"/>
</dbReference>
<evidence type="ECO:0008006" key="3">
    <source>
        <dbReference type="Google" id="ProtNLM"/>
    </source>
</evidence>
<name>A0ABN9YMK0_9LACO</name>
<keyword evidence="2" id="KW-1185">Reference proteome</keyword>
<sequence>MGLQLAGSAIEQRLEQTRQIILAGIYQIN</sequence>
<proteinExistence type="predicted"/>
<protein>
    <recommendedName>
        <fullName evidence="3">GntR family transcriptional regulator</fullName>
    </recommendedName>
</protein>
<evidence type="ECO:0000313" key="1">
    <source>
        <dbReference type="EMBL" id="CAK1228800.1"/>
    </source>
</evidence>
<organism evidence="1 2">
    <name type="scientific">Fructobacillus fructosus</name>
    <dbReference type="NCBI Taxonomy" id="1631"/>
    <lineage>
        <taxon>Bacteria</taxon>
        <taxon>Bacillati</taxon>
        <taxon>Bacillota</taxon>
        <taxon>Bacilli</taxon>
        <taxon>Lactobacillales</taxon>
        <taxon>Lactobacillaceae</taxon>
        <taxon>Fructobacillus</taxon>
    </lineage>
</organism>
<dbReference type="EMBL" id="CAUZLR010000001">
    <property type="protein sequence ID" value="CAK1228800.1"/>
    <property type="molecule type" value="Genomic_DNA"/>
</dbReference>
<evidence type="ECO:0000313" key="2">
    <source>
        <dbReference type="Proteomes" id="UP001314261"/>
    </source>
</evidence>